<evidence type="ECO:0000313" key="2">
    <source>
        <dbReference type="Proteomes" id="UP000316416"/>
    </source>
</evidence>
<keyword evidence="2" id="KW-1185">Reference proteome</keyword>
<gene>
    <name evidence="1" type="ORF">FM038_017305</name>
</gene>
<reference evidence="1" key="1">
    <citation type="submission" date="2021-07" db="EMBL/GenBank/DDBJ databases">
        <title>Shewanella sp. YLB-07 whole genome sequence.</title>
        <authorList>
            <person name="Yu L."/>
        </authorList>
    </citation>
    <scope>NUCLEOTIDE SEQUENCE</scope>
    <source>
        <strain evidence="1">YLB-08</strain>
    </source>
</reference>
<name>A0ABX6V8H5_9GAMM</name>
<dbReference type="Proteomes" id="UP000316416">
    <property type="component" value="Chromosome"/>
</dbReference>
<sequence length="128" mass="13746">MELREFIKSSLVDITKGVMDAGEALKDTNAIISPHNFKIDNKDPQIFGRTKDEGATYRNIDGTRVVHKVDFDIAVVVDASDKKQAGLKVAVMSLGLSGGGESTNKAASTSRIKFSVPVVMSSSKSDKD</sequence>
<evidence type="ECO:0000313" key="1">
    <source>
        <dbReference type="EMBL" id="QPG58978.1"/>
    </source>
</evidence>
<dbReference type="EMBL" id="CP045503">
    <property type="protein sequence ID" value="QPG58978.1"/>
    <property type="molecule type" value="Genomic_DNA"/>
</dbReference>
<accession>A0ABX6V8H5</accession>
<protein>
    <submittedName>
        <fullName evidence="1">Uncharacterized protein</fullName>
    </submittedName>
</protein>
<dbReference type="RefSeq" id="WP_142874596.1">
    <property type="nucleotide sequence ID" value="NZ_CP045503.2"/>
</dbReference>
<organism evidence="1 2">
    <name type="scientific">Shewanella eurypsychrophilus</name>
    <dbReference type="NCBI Taxonomy" id="2593656"/>
    <lineage>
        <taxon>Bacteria</taxon>
        <taxon>Pseudomonadati</taxon>
        <taxon>Pseudomonadota</taxon>
        <taxon>Gammaproteobacteria</taxon>
        <taxon>Alteromonadales</taxon>
        <taxon>Shewanellaceae</taxon>
        <taxon>Shewanella</taxon>
    </lineage>
</organism>
<proteinExistence type="predicted"/>